<reference evidence="1 2" key="1">
    <citation type="submission" date="2018-11" db="EMBL/GenBank/DDBJ databases">
        <title>Draft genome analysis of Rheinheimera mesophila isolated from an industrial waste site.</title>
        <authorList>
            <person name="Yu Q."/>
            <person name="Qi Y."/>
            <person name="Zhang H."/>
            <person name="Lu Y."/>
            <person name="Pu J."/>
        </authorList>
    </citation>
    <scope>NUCLEOTIDE SEQUENCE [LARGE SCALE GENOMIC DNA]</scope>
    <source>
        <strain evidence="1 2">IITR13</strain>
    </source>
</reference>
<dbReference type="Gene3D" id="3.40.50.1240">
    <property type="entry name" value="Phosphoglycerate mutase-like"/>
    <property type="match status" value="1"/>
</dbReference>
<accession>A0A3P3QG47</accession>
<dbReference type="InterPro" id="IPR013078">
    <property type="entry name" value="His_Pase_superF_clade-1"/>
</dbReference>
<evidence type="ECO:0000313" key="2">
    <source>
        <dbReference type="Proteomes" id="UP000276260"/>
    </source>
</evidence>
<organism evidence="1 2">
    <name type="scientific">Rheinheimera mesophila</name>
    <dbReference type="NCBI Taxonomy" id="1547515"/>
    <lineage>
        <taxon>Bacteria</taxon>
        <taxon>Pseudomonadati</taxon>
        <taxon>Pseudomonadota</taxon>
        <taxon>Gammaproteobacteria</taxon>
        <taxon>Chromatiales</taxon>
        <taxon>Chromatiaceae</taxon>
        <taxon>Rheinheimera</taxon>
    </lineage>
</organism>
<evidence type="ECO:0000313" key="1">
    <source>
        <dbReference type="EMBL" id="RRJ19469.1"/>
    </source>
</evidence>
<dbReference type="OrthoDB" id="3296006at2"/>
<proteinExistence type="predicted"/>
<dbReference type="Pfam" id="PF00300">
    <property type="entry name" value="His_Phos_1"/>
    <property type="match status" value="1"/>
</dbReference>
<dbReference type="Proteomes" id="UP000276260">
    <property type="component" value="Unassembled WGS sequence"/>
</dbReference>
<gene>
    <name evidence="1" type="ORF">EIK76_13510</name>
</gene>
<name>A0A3P3QG47_9GAMM</name>
<dbReference type="EMBL" id="RRCF01000004">
    <property type="protein sequence ID" value="RRJ19469.1"/>
    <property type="molecule type" value="Genomic_DNA"/>
</dbReference>
<dbReference type="SMART" id="SM00855">
    <property type="entry name" value="PGAM"/>
    <property type="match status" value="1"/>
</dbReference>
<dbReference type="InterPro" id="IPR029033">
    <property type="entry name" value="His_PPase_superfam"/>
</dbReference>
<keyword evidence="2" id="KW-1185">Reference proteome</keyword>
<dbReference type="SUPFAM" id="SSF53254">
    <property type="entry name" value="Phosphoglycerate mutase-like"/>
    <property type="match status" value="1"/>
</dbReference>
<dbReference type="AlphaFoldDB" id="A0A3P3QG47"/>
<protein>
    <submittedName>
        <fullName evidence="1">Histidine phosphatase family protein</fullName>
    </submittedName>
</protein>
<comment type="caution">
    <text evidence="1">The sequence shown here is derived from an EMBL/GenBank/DDBJ whole genome shotgun (WGS) entry which is preliminary data.</text>
</comment>
<sequence>MRREPFFSAVAGRAELDLACSVGSLLRSRSSHRRPTLLKIVAASAVAILTASWLLTANAAPAEIYLVRHAEKLKSADQDPPLSPCGLAQAEAMAALLPASLSDIYHTDYQRTRQTAQQVKRTQSAATLRSYNAADLAPLATTILQQDNTVLVVGHSNTTPALIQLLGLSPAPAISEHDYGVLYQLKQSGPGYVLQTYRIKQPGLCAASAQ</sequence>
<dbReference type="CDD" id="cd07067">
    <property type="entry name" value="HP_PGM_like"/>
    <property type="match status" value="1"/>
</dbReference>